<dbReference type="InterPro" id="IPR029058">
    <property type="entry name" value="AB_hydrolase_fold"/>
</dbReference>
<feature type="compositionally biased region" description="Low complexity" evidence="1">
    <location>
        <begin position="305"/>
        <end position="318"/>
    </location>
</feature>
<evidence type="ECO:0000313" key="3">
    <source>
        <dbReference type="EMBL" id="PZP33295.1"/>
    </source>
</evidence>
<evidence type="ECO:0000256" key="1">
    <source>
        <dbReference type="SAM" id="MobiDB-lite"/>
    </source>
</evidence>
<dbReference type="SUPFAM" id="SSF53474">
    <property type="entry name" value="alpha/beta-Hydrolases"/>
    <property type="match status" value="1"/>
</dbReference>
<dbReference type="PROSITE" id="PS51257">
    <property type="entry name" value="PROKAR_LIPOPROTEIN"/>
    <property type="match status" value="1"/>
</dbReference>
<name>A0A2W5DN03_9BURK</name>
<gene>
    <name evidence="3" type="ORF">DI603_07935</name>
</gene>
<reference evidence="3 4" key="1">
    <citation type="submission" date="2017-08" db="EMBL/GenBank/DDBJ databases">
        <title>Infants hospitalized years apart are colonized by the same room-sourced microbial strains.</title>
        <authorList>
            <person name="Brooks B."/>
            <person name="Olm M.R."/>
            <person name="Firek B.A."/>
            <person name="Baker R."/>
            <person name="Thomas B.C."/>
            <person name="Morowitz M.J."/>
            <person name="Banfield J.F."/>
        </authorList>
    </citation>
    <scope>NUCLEOTIDE SEQUENCE [LARGE SCALE GENOMIC DNA]</scope>
    <source>
        <strain evidence="3">S2_012_000_R2_81</strain>
    </source>
</reference>
<protein>
    <recommendedName>
        <fullName evidence="5">Alpha/beta hydrolase</fullName>
    </recommendedName>
</protein>
<keyword evidence="2" id="KW-0732">Signal</keyword>
<dbReference type="Gene3D" id="3.40.50.1820">
    <property type="entry name" value="alpha/beta hydrolase"/>
    <property type="match status" value="1"/>
</dbReference>
<feature type="compositionally biased region" description="Gly residues" evidence="1">
    <location>
        <begin position="274"/>
        <end position="304"/>
    </location>
</feature>
<dbReference type="EMBL" id="QFOD01000006">
    <property type="protein sequence ID" value="PZP33295.1"/>
    <property type="molecule type" value="Genomic_DNA"/>
</dbReference>
<proteinExistence type="predicted"/>
<feature type="region of interest" description="Disordered" evidence="1">
    <location>
        <begin position="266"/>
        <end position="318"/>
    </location>
</feature>
<dbReference type="AlphaFoldDB" id="A0A2W5DN03"/>
<accession>A0A2W5DN03</accession>
<evidence type="ECO:0008006" key="5">
    <source>
        <dbReference type="Google" id="ProtNLM"/>
    </source>
</evidence>
<dbReference type="Proteomes" id="UP000249633">
    <property type="component" value="Unassembled WGS sequence"/>
</dbReference>
<evidence type="ECO:0000313" key="4">
    <source>
        <dbReference type="Proteomes" id="UP000249633"/>
    </source>
</evidence>
<organism evidence="3 4">
    <name type="scientific">Roseateles depolymerans</name>
    <dbReference type="NCBI Taxonomy" id="76731"/>
    <lineage>
        <taxon>Bacteria</taxon>
        <taxon>Pseudomonadati</taxon>
        <taxon>Pseudomonadota</taxon>
        <taxon>Betaproteobacteria</taxon>
        <taxon>Burkholderiales</taxon>
        <taxon>Sphaerotilaceae</taxon>
        <taxon>Roseateles</taxon>
    </lineage>
</organism>
<feature type="signal peptide" evidence="2">
    <location>
        <begin position="1"/>
        <end position="22"/>
    </location>
</feature>
<comment type="caution">
    <text evidence="3">The sequence shown here is derived from an EMBL/GenBank/DDBJ whole genome shotgun (WGS) entry which is preliminary data.</text>
</comment>
<sequence>MRPPHPARLTPLLLALSLVGCAGPQGPGRHGGEHRPAARPEPMVAVQVQSAELDGRPLRLTRSAATPALAPLVVFLPGLGQDGDAGARWVAAWAGAGYAVLSLQPRAEDASAWRSELARQGEFRELGRLHQGEAAQHERLVALQHLLARLRQAGVAPWNGLDWGQVVLAGYDLGAQTVLDWTPGPDGWQPRAVVAISPPPMQPATRLPALIITSDLDADPLGLVTKPADRQRSFEALPAGQAWLLDLPGVSHAGLAGNQVSETWAAQDQHRGDSGGGGGGGGRRGQGGGMGGGIGGGGQAGGAGAAPRGPRAGSATEAAQADLRAALRLSVAFADRLRQGLPAPVDPLLRAR</sequence>
<evidence type="ECO:0000256" key="2">
    <source>
        <dbReference type="SAM" id="SignalP"/>
    </source>
</evidence>
<feature type="chain" id="PRO_5016165332" description="Alpha/beta hydrolase" evidence="2">
    <location>
        <begin position="23"/>
        <end position="352"/>
    </location>
</feature>